<dbReference type="InterPro" id="IPR011048">
    <property type="entry name" value="Haem_d1_sf"/>
</dbReference>
<dbReference type="Pfam" id="PF10282">
    <property type="entry name" value="Lactonase"/>
    <property type="match status" value="1"/>
</dbReference>
<organism evidence="2 3">
    <name type="scientific">Bifidobacterium aemilianum</name>
    <dbReference type="NCBI Taxonomy" id="2493120"/>
    <lineage>
        <taxon>Bacteria</taxon>
        <taxon>Bacillati</taxon>
        <taxon>Actinomycetota</taxon>
        <taxon>Actinomycetes</taxon>
        <taxon>Bifidobacteriales</taxon>
        <taxon>Bifidobacteriaceae</taxon>
        <taxon>Bifidobacterium</taxon>
    </lineage>
</organism>
<dbReference type="Gene3D" id="2.130.10.10">
    <property type="entry name" value="YVTN repeat-like/Quinoprotein amine dehydrogenase"/>
    <property type="match status" value="1"/>
</dbReference>
<dbReference type="PANTHER" id="PTHR30344:SF1">
    <property type="entry name" value="6-PHOSPHOGLUCONOLACTONASE"/>
    <property type="match status" value="1"/>
</dbReference>
<dbReference type="PANTHER" id="PTHR30344">
    <property type="entry name" value="6-PHOSPHOGLUCONOLACTONASE-RELATED"/>
    <property type="match status" value="1"/>
</dbReference>
<dbReference type="AlphaFoldDB" id="A0A366K9V5"/>
<gene>
    <name evidence="2" type="ORF">CRD60_05105</name>
</gene>
<dbReference type="GO" id="GO:0017057">
    <property type="term" value="F:6-phosphogluconolactonase activity"/>
    <property type="evidence" value="ECO:0007669"/>
    <property type="project" value="TreeGrafter"/>
</dbReference>
<dbReference type="OrthoDB" id="9790815at2"/>
<dbReference type="EMBL" id="PDCG01000003">
    <property type="protein sequence ID" value="RBP97948.1"/>
    <property type="molecule type" value="Genomic_DNA"/>
</dbReference>
<keyword evidence="3" id="KW-1185">Reference proteome</keyword>
<proteinExistence type="inferred from homology"/>
<comment type="similarity">
    <text evidence="1">Belongs to the cycloisomerase 2 family.</text>
</comment>
<evidence type="ECO:0000256" key="1">
    <source>
        <dbReference type="ARBA" id="ARBA00005564"/>
    </source>
</evidence>
<dbReference type="InterPro" id="IPR019405">
    <property type="entry name" value="Lactonase_7-beta_prop"/>
</dbReference>
<protein>
    <submittedName>
        <fullName evidence="2">Carboxy-cis,cis-muconate cyclase</fullName>
    </submittedName>
</protein>
<evidence type="ECO:0000313" key="2">
    <source>
        <dbReference type="EMBL" id="RBP97948.1"/>
    </source>
</evidence>
<dbReference type="RefSeq" id="WP_113860197.1">
    <property type="nucleotide sequence ID" value="NZ_PDCG01000003.1"/>
</dbReference>
<dbReference type="InterPro" id="IPR015943">
    <property type="entry name" value="WD40/YVTN_repeat-like_dom_sf"/>
</dbReference>
<reference evidence="2 3" key="1">
    <citation type="submission" date="2017-10" db="EMBL/GenBank/DDBJ databases">
        <title>Bifidobacterium xylocopum sp. nov. and Bifidobacterium aemilianum sp. nov., from the carpenter bee (Xylocopa violacea) digestive tract.</title>
        <authorList>
            <person name="Alberoni D."/>
            <person name="Baffoni L."/>
            <person name="Di Gioia D."/>
            <person name="Gaggia F."/>
            <person name="Biavati B."/>
        </authorList>
    </citation>
    <scope>NUCLEOTIDE SEQUENCE [LARGE SCALE GENOMIC DNA]</scope>
    <source>
        <strain evidence="2 3">XV10</strain>
    </source>
</reference>
<dbReference type="InterPro" id="IPR050282">
    <property type="entry name" value="Cycloisomerase_2"/>
</dbReference>
<accession>A0A366K9V5</accession>
<sequence length="380" mass="40283">MTEEITHLLVGGFGPLNGQTSPGIELYDLVESEADGGSPAGDCRLINRGLLADMPSPTWLFRDGQMLYAVLENSDQIASLRLGQSHGHIRLEELGRAATLRLGPTHAIVMADDLGVNHCLAADYGDGSISIHPVDAEGRVLDADQVLTAQGHGPLPAQAGPHAHWLLPLPDGRLLSTDLGADRVHIHRWQQGRLVRTNSLVLPAGTGPRDLTLLPTADGRIMVALVAEWANTVSLVDCGTGPNKGASGMASPPELEVVDLVDLGGTLMDDQAASMAFVSSRNSCRGMVYVGLRGSDRIVSLNWDGQHLRRLSSPDVEGWSGWGISSGGSRPRQIRALGSKLLVANEASNNLTVFQLAADGQPQEICRTPASSPTILLPML</sequence>
<evidence type="ECO:0000313" key="3">
    <source>
        <dbReference type="Proteomes" id="UP000252530"/>
    </source>
</evidence>
<dbReference type="Proteomes" id="UP000252530">
    <property type="component" value="Unassembled WGS sequence"/>
</dbReference>
<name>A0A366K9V5_9BIFI</name>
<comment type="caution">
    <text evidence="2">The sequence shown here is derived from an EMBL/GenBank/DDBJ whole genome shotgun (WGS) entry which is preliminary data.</text>
</comment>
<dbReference type="SUPFAM" id="SSF51004">
    <property type="entry name" value="C-terminal (heme d1) domain of cytochrome cd1-nitrite reductase"/>
    <property type="match status" value="1"/>
</dbReference>